<keyword evidence="5" id="KW-1185">Reference proteome</keyword>
<gene>
    <name evidence="4" type="ORF">Metal_2401</name>
</gene>
<dbReference type="Gene3D" id="3.60.15.10">
    <property type="entry name" value="Ribonuclease Z/Hydroxyacylglutathione hydrolase-like"/>
    <property type="match status" value="1"/>
</dbReference>
<dbReference type="Proteomes" id="UP000005090">
    <property type="component" value="Chromosome"/>
</dbReference>
<evidence type="ECO:0000313" key="4">
    <source>
        <dbReference type="EMBL" id="EIC30124.1"/>
    </source>
</evidence>
<evidence type="ECO:0000256" key="2">
    <source>
        <dbReference type="SAM" id="SignalP"/>
    </source>
</evidence>
<accession>H8GHH2</accession>
<dbReference type="STRING" id="686340.Metal_2401"/>
<dbReference type="InterPro" id="IPR030829">
    <property type="entry name" value="SoxH-rel_PQQ_2"/>
</dbReference>
<dbReference type="Pfam" id="PF00753">
    <property type="entry name" value="Lactamase_B"/>
    <property type="match status" value="1"/>
</dbReference>
<keyword evidence="2" id="KW-0732">Signal</keyword>
<protein>
    <submittedName>
        <fullName evidence="4">Zn-dependent hydrolase, glyoxylase</fullName>
    </submittedName>
</protein>
<dbReference type="SMART" id="SM00849">
    <property type="entry name" value="Lactamase_B"/>
    <property type="match status" value="1"/>
</dbReference>
<reference evidence="4 5" key="1">
    <citation type="journal article" date="2013" name="Genome Announc.">
        <title>Genome Sequence of the Obligate Gammaproteobacterial Methanotroph Methylomicrobium album Strain BG8.</title>
        <authorList>
            <person name="Kits K.D."/>
            <person name="Kalyuzhnaya M.G."/>
            <person name="Klotz M.G."/>
            <person name="Jetten M.S."/>
            <person name="Op den Camp H.J."/>
            <person name="Vuilleumier S."/>
            <person name="Bringel F."/>
            <person name="Dispirito A.A."/>
            <person name="Murrell J.C."/>
            <person name="Bruce D."/>
            <person name="Cheng J.F."/>
            <person name="Copeland A."/>
            <person name="Goodwin L."/>
            <person name="Hauser L."/>
            <person name="Lajus A."/>
            <person name="Land M.L."/>
            <person name="Lapidus A."/>
            <person name="Lucas S."/>
            <person name="Medigue C."/>
            <person name="Pitluck S."/>
            <person name="Woyke T."/>
            <person name="Zeytun A."/>
            <person name="Stein L.Y."/>
        </authorList>
    </citation>
    <scope>NUCLEOTIDE SEQUENCE [LARGE SCALE GENOMIC DNA]</scope>
    <source>
        <strain evidence="4 5">BG8</strain>
    </source>
</reference>
<comment type="similarity">
    <text evidence="1">Belongs to the metallo-beta-lactamase superfamily. Class-B beta-lactamase family.</text>
</comment>
<dbReference type="AlphaFoldDB" id="H8GHH2"/>
<dbReference type="GO" id="GO:0016787">
    <property type="term" value="F:hydrolase activity"/>
    <property type="evidence" value="ECO:0007669"/>
    <property type="project" value="UniProtKB-KW"/>
</dbReference>
<dbReference type="SUPFAM" id="SSF56281">
    <property type="entry name" value="Metallo-hydrolase/oxidoreductase"/>
    <property type="match status" value="1"/>
</dbReference>
<organism evidence="4 5">
    <name type="scientific">Methylomicrobium album BG8</name>
    <dbReference type="NCBI Taxonomy" id="686340"/>
    <lineage>
        <taxon>Bacteria</taxon>
        <taxon>Pseudomonadati</taxon>
        <taxon>Pseudomonadota</taxon>
        <taxon>Gammaproteobacteria</taxon>
        <taxon>Methylococcales</taxon>
        <taxon>Methylococcaceae</taxon>
        <taxon>Methylomicrobium</taxon>
    </lineage>
</organism>
<dbReference type="EMBL" id="CM001475">
    <property type="protein sequence ID" value="EIC30124.1"/>
    <property type="molecule type" value="Genomic_DNA"/>
</dbReference>
<name>H8GHH2_METAL</name>
<dbReference type="PANTHER" id="PTHR42951:SF4">
    <property type="entry name" value="ACYL-COENZYME A THIOESTERASE MBLAC2"/>
    <property type="match status" value="1"/>
</dbReference>
<dbReference type="CDD" id="cd16282">
    <property type="entry name" value="metallo-hydrolase-like_MBL-fold"/>
    <property type="match status" value="1"/>
</dbReference>
<dbReference type="eggNOG" id="COG0491">
    <property type="taxonomic scope" value="Bacteria"/>
</dbReference>
<proteinExistence type="inferred from homology"/>
<dbReference type="HOGENOM" id="CLU_056342_0_0_6"/>
<dbReference type="RefSeq" id="WP_005372541.1">
    <property type="nucleotide sequence ID" value="NZ_CM001475.1"/>
</dbReference>
<feature type="domain" description="Metallo-beta-lactamase" evidence="3">
    <location>
        <begin position="59"/>
        <end position="242"/>
    </location>
</feature>
<dbReference type="InterPro" id="IPR036866">
    <property type="entry name" value="RibonucZ/Hydroxyglut_hydro"/>
</dbReference>
<dbReference type="InterPro" id="IPR001279">
    <property type="entry name" value="Metallo-B-lactamas"/>
</dbReference>
<evidence type="ECO:0000259" key="3">
    <source>
        <dbReference type="SMART" id="SM00849"/>
    </source>
</evidence>
<dbReference type="NCBIfam" id="TIGR04559">
    <property type="entry name" value="SoxH_rel_PQQ_2"/>
    <property type="match status" value="1"/>
</dbReference>
<feature type="signal peptide" evidence="2">
    <location>
        <begin position="1"/>
        <end position="28"/>
    </location>
</feature>
<feature type="chain" id="PRO_5003611964" evidence="2">
    <location>
        <begin position="29"/>
        <end position="314"/>
    </location>
</feature>
<keyword evidence="4" id="KW-0378">Hydrolase</keyword>
<evidence type="ECO:0000256" key="1">
    <source>
        <dbReference type="ARBA" id="ARBA00005250"/>
    </source>
</evidence>
<sequence length="314" mass="34556">MRSCGLTPLRALLLSALFLLAVIRPAAAAAVLSVTQVAPGIYVHLGPHEIPDTRNHGAIANIGFIVGERCVAVIDTGGNPDQGRALLNAVRHHTDKPICYVINTHVHPDHIYGNSVFKANGVKFVGHSLLGRAMAARGPFYLAKAKELLGIDLTSGNLIPPDIAVEKELDVDLGGRILKLTAHQPAHTDSDLSIYDPLTDTLWLADLLFLEHLPVIDGSLKGWLAEIDRLERRNYKVVIPGHGSIVTDWPQSLQPEKRYLQTLLTDLRAWIKNGGFLEQAVEAVGYEAKAEWKLFEDFHRKNVSTAFAELEWED</sequence>
<dbReference type="GO" id="GO:0017001">
    <property type="term" value="P:antibiotic catabolic process"/>
    <property type="evidence" value="ECO:0007669"/>
    <property type="project" value="UniProtKB-ARBA"/>
</dbReference>
<evidence type="ECO:0000313" key="5">
    <source>
        <dbReference type="Proteomes" id="UP000005090"/>
    </source>
</evidence>
<dbReference type="InterPro" id="IPR050855">
    <property type="entry name" value="NDM-1-like"/>
</dbReference>
<dbReference type="PANTHER" id="PTHR42951">
    <property type="entry name" value="METALLO-BETA-LACTAMASE DOMAIN-CONTAINING"/>
    <property type="match status" value="1"/>
</dbReference>